<comment type="similarity">
    <text evidence="3">Belongs to the LAMTOR5 family.</text>
</comment>
<evidence type="ECO:0000256" key="4">
    <source>
        <dbReference type="ARBA" id="ARBA00022490"/>
    </source>
</evidence>
<evidence type="ECO:0000256" key="2">
    <source>
        <dbReference type="ARBA" id="ARBA00004496"/>
    </source>
</evidence>
<dbReference type="Pfam" id="PF16672">
    <property type="entry name" value="LAMTOR5"/>
    <property type="match status" value="1"/>
</dbReference>
<name>A0A0A1NV74_RHIZD</name>
<dbReference type="OMA" id="ECPTINI"/>
<dbReference type="GO" id="GO:0071230">
    <property type="term" value="P:cellular response to amino acid stimulus"/>
    <property type="evidence" value="ECO:0007669"/>
    <property type="project" value="TreeGrafter"/>
</dbReference>
<keyword evidence="5" id="KW-0458">Lysosome</keyword>
<dbReference type="SUPFAM" id="SSF103196">
    <property type="entry name" value="Roadblock/LC7 domain"/>
    <property type="match status" value="1"/>
</dbReference>
<gene>
    <name evidence="7" type="ORF">BCV71DRAFT_260704</name>
</gene>
<dbReference type="VEuPathDB" id="FungiDB:BCV72DRAFT_304702"/>
<dbReference type="PANTHER" id="PTHR13342">
    <property type="entry name" value="RAGULATOR COMPLEX PROTEIN LAMTOR5"/>
    <property type="match status" value="1"/>
</dbReference>
<evidence type="ECO:0000256" key="5">
    <source>
        <dbReference type="ARBA" id="ARBA00023228"/>
    </source>
</evidence>
<dbReference type="GO" id="GO:1904263">
    <property type="term" value="P:positive regulation of TORC1 signaling"/>
    <property type="evidence" value="ECO:0007669"/>
    <property type="project" value="TreeGrafter"/>
</dbReference>
<dbReference type="Proteomes" id="UP000242381">
    <property type="component" value="Unassembled WGS sequence"/>
</dbReference>
<dbReference type="Gene3D" id="3.30.450.30">
    <property type="entry name" value="Dynein light chain 2a, cytoplasmic"/>
    <property type="match status" value="1"/>
</dbReference>
<dbReference type="GO" id="GO:0071986">
    <property type="term" value="C:Ragulator complex"/>
    <property type="evidence" value="ECO:0007669"/>
    <property type="project" value="InterPro"/>
</dbReference>
<organism evidence="7 8">
    <name type="scientific">Rhizopus microsporus</name>
    <dbReference type="NCBI Taxonomy" id="58291"/>
    <lineage>
        <taxon>Eukaryota</taxon>
        <taxon>Fungi</taxon>
        <taxon>Fungi incertae sedis</taxon>
        <taxon>Mucoromycota</taxon>
        <taxon>Mucoromycotina</taxon>
        <taxon>Mucoromycetes</taxon>
        <taxon>Mucorales</taxon>
        <taxon>Mucorineae</taxon>
        <taxon>Rhizopodaceae</taxon>
        <taxon>Rhizopus</taxon>
    </lineage>
</organism>
<dbReference type="AlphaFoldDB" id="A0A0A1NV74"/>
<comment type="subcellular location">
    <subcellularLocation>
        <location evidence="2">Cytoplasm</location>
    </subcellularLocation>
    <subcellularLocation>
        <location evidence="1">Lysosome</location>
    </subcellularLocation>
</comment>
<evidence type="ECO:0000313" key="7">
    <source>
        <dbReference type="EMBL" id="ORE21950.1"/>
    </source>
</evidence>
<evidence type="ECO:0000256" key="1">
    <source>
        <dbReference type="ARBA" id="ARBA00004371"/>
    </source>
</evidence>
<reference evidence="7 8" key="1">
    <citation type="journal article" date="2016" name="Proc. Natl. Acad. Sci. U.S.A.">
        <title>Lipid metabolic changes in an early divergent fungus govern the establishment of a mutualistic symbiosis with endobacteria.</title>
        <authorList>
            <person name="Lastovetsky O.A."/>
            <person name="Gaspar M.L."/>
            <person name="Mondo S.J."/>
            <person name="LaButti K.M."/>
            <person name="Sandor L."/>
            <person name="Grigoriev I.V."/>
            <person name="Henry S.A."/>
            <person name="Pawlowska T.E."/>
        </authorList>
    </citation>
    <scope>NUCLEOTIDE SEQUENCE [LARGE SCALE GENOMIC DNA]</scope>
    <source>
        <strain evidence="7 8">ATCC 11559</strain>
    </source>
</reference>
<dbReference type="GO" id="GO:0043066">
    <property type="term" value="P:negative regulation of apoptotic process"/>
    <property type="evidence" value="ECO:0007669"/>
    <property type="project" value="InterPro"/>
</dbReference>
<dbReference type="GO" id="GO:0005085">
    <property type="term" value="F:guanyl-nucleotide exchange factor activity"/>
    <property type="evidence" value="ECO:0007669"/>
    <property type="project" value="TreeGrafter"/>
</dbReference>
<protein>
    <recommendedName>
        <fullName evidence="6">Late endosomal/lysosomal adaptor and MAPK and MTOR activator 5</fullName>
    </recommendedName>
</protein>
<sequence length="91" mass="9741">MDSELVSTLDSIYSKEGVKGVLVADEKGFCLGVRGIASPESAAFITAIANAANHLDDYSDDKVDHPTINVEYEGSQVVVRNEGSFTLAIFM</sequence>
<dbReference type="EMBL" id="KV921272">
    <property type="protein sequence ID" value="ORE21950.1"/>
    <property type="molecule type" value="Genomic_DNA"/>
</dbReference>
<keyword evidence="4" id="KW-0963">Cytoplasm</keyword>
<evidence type="ECO:0000256" key="3">
    <source>
        <dbReference type="ARBA" id="ARBA00007795"/>
    </source>
</evidence>
<evidence type="ECO:0000313" key="8">
    <source>
        <dbReference type="Proteomes" id="UP000242381"/>
    </source>
</evidence>
<proteinExistence type="inferred from homology"/>
<evidence type="ECO:0000256" key="6">
    <source>
        <dbReference type="ARBA" id="ARBA00032692"/>
    </source>
</evidence>
<dbReference type="InterPro" id="IPR024135">
    <property type="entry name" value="LAMTOR5"/>
</dbReference>
<accession>A0A0A1NV74</accession>
<dbReference type="PANTHER" id="PTHR13342:SF2">
    <property type="entry name" value="RAGULATOR COMPLEX PROTEIN LAMTOR5"/>
    <property type="match status" value="1"/>
</dbReference>